<dbReference type="GO" id="GO:0003887">
    <property type="term" value="F:DNA-directed DNA polymerase activity"/>
    <property type="evidence" value="ECO:0007669"/>
    <property type="project" value="UniProtKB-KW"/>
</dbReference>
<evidence type="ECO:0000256" key="4">
    <source>
        <dbReference type="ARBA" id="ARBA00022679"/>
    </source>
</evidence>
<keyword evidence="5" id="KW-0548">Nucleotidyltransferase</keyword>
<dbReference type="InterPro" id="IPR012337">
    <property type="entry name" value="RNaseH-like_sf"/>
</dbReference>
<keyword evidence="8" id="KW-0689">Ribosomal protein</keyword>
<proteinExistence type="inferred from homology"/>
<dbReference type="GO" id="GO:0005840">
    <property type="term" value="C:ribosome"/>
    <property type="evidence" value="ECO:0007669"/>
    <property type="project" value="UniProtKB-KW"/>
</dbReference>
<evidence type="ECO:0000259" key="13">
    <source>
        <dbReference type="Pfam" id="PF03175"/>
    </source>
</evidence>
<sequence>MTTSRRTYLKSNATSDSTAPSSSENSTLIPASTTGVSSAVPSASLVASSLMTDSSIESSSLSQATALQSYTTASGSLSFVNPKPLLPSYRVHGPTAGPSASIPQPSSHVFMPSPQEEWLAASSRKPLMTLIPTQRINRRAPGQPLPVILASPTILSFQEEMDEWKARVMGGEFGYDLGMASPPIRIPDLRKQAPAGVPSKLIYQYLPYVMALDICLRFDGVLLLKHLACHHDYILKPLMRNNRLYELSVYHPSTKEYTEKKMLFRIRDSLNLLPGSLKELAKSLCPSLGTKGTVDHASVSLSNLSLDRGILLDYMKQDILLLGGIMQKAQEIYDQNFHLDIGLLGYDYNASVVIDQEGNQKGSRFFGAIAGELRQFHLTKIVSLAP</sequence>
<dbReference type="GO" id="GO:0006260">
    <property type="term" value="P:DNA replication"/>
    <property type="evidence" value="ECO:0007669"/>
    <property type="project" value="UniProtKB-KW"/>
</dbReference>
<evidence type="ECO:0000256" key="11">
    <source>
        <dbReference type="ARBA" id="ARBA00049244"/>
    </source>
</evidence>
<keyword evidence="15" id="KW-1185">Reference proteome</keyword>
<dbReference type="Pfam" id="PF00238">
    <property type="entry name" value="Ribosomal_L14"/>
    <property type="match status" value="1"/>
</dbReference>
<dbReference type="AlphaFoldDB" id="A0A5N6LCM1"/>
<dbReference type="Gene3D" id="2.40.150.20">
    <property type="entry name" value="Ribosomal protein L14"/>
    <property type="match status" value="1"/>
</dbReference>
<organism evidence="14 15">
    <name type="scientific">Mikania micrantha</name>
    <name type="common">bitter vine</name>
    <dbReference type="NCBI Taxonomy" id="192012"/>
    <lineage>
        <taxon>Eukaryota</taxon>
        <taxon>Viridiplantae</taxon>
        <taxon>Streptophyta</taxon>
        <taxon>Embryophyta</taxon>
        <taxon>Tracheophyta</taxon>
        <taxon>Spermatophyta</taxon>
        <taxon>Magnoliopsida</taxon>
        <taxon>eudicotyledons</taxon>
        <taxon>Gunneridae</taxon>
        <taxon>Pentapetalae</taxon>
        <taxon>asterids</taxon>
        <taxon>campanulids</taxon>
        <taxon>Asterales</taxon>
        <taxon>Asteraceae</taxon>
        <taxon>Asteroideae</taxon>
        <taxon>Heliantheae alliance</taxon>
        <taxon>Eupatorieae</taxon>
        <taxon>Mikania</taxon>
    </lineage>
</organism>
<name>A0A5N6LCM1_9ASTR</name>
<dbReference type="InterPro" id="IPR036397">
    <property type="entry name" value="RNaseH_sf"/>
</dbReference>
<evidence type="ECO:0000256" key="7">
    <source>
        <dbReference type="ARBA" id="ARBA00022932"/>
    </source>
</evidence>
<dbReference type="GO" id="GO:0003735">
    <property type="term" value="F:structural constituent of ribosome"/>
    <property type="evidence" value="ECO:0007669"/>
    <property type="project" value="InterPro"/>
</dbReference>
<dbReference type="Gene3D" id="3.30.420.10">
    <property type="entry name" value="Ribonuclease H-like superfamily/Ribonuclease H"/>
    <property type="match status" value="1"/>
</dbReference>
<keyword evidence="9" id="KW-0238">DNA-binding</keyword>
<evidence type="ECO:0000313" key="15">
    <source>
        <dbReference type="Proteomes" id="UP000326396"/>
    </source>
</evidence>
<evidence type="ECO:0000256" key="6">
    <source>
        <dbReference type="ARBA" id="ARBA00022705"/>
    </source>
</evidence>
<comment type="caution">
    <text evidence="14">The sequence shown here is derived from an EMBL/GenBank/DDBJ whole genome shotgun (WGS) entry which is preliminary data.</text>
</comment>
<evidence type="ECO:0000256" key="10">
    <source>
        <dbReference type="ARBA" id="ARBA00023274"/>
    </source>
</evidence>
<feature type="region of interest" description="Disordered" evidence="12">
    <location>
        <begin position="1"/>
        <end position="35"/>
    </location>
</feature>
<evidence type="ECO:0000256" key="9">
    <source>
        <dbReference type="ARBA" id="ARBA00023125"/>
    </source>
</evidence>
<evidence type="ECO:0000256" key="1">
    <source>
        <dbReference type="ARBA" id="ARBA00005755"/>
    </source>
</evidence>
<evidence type="ECO:0000256" key="3">
    <source>
        <dbReference type="ARBA" id="ARBA00012417"/>
    </source>
</evidence>
<comment type="similarity">
    <text evidence="2">Belongs to the universal ribosomal protein uL14 family.</text>
</comment>
<evidence type="ECO:0000256" key="5">
    <source>
        <dbReference type="ARBA" id="ARBA00022695"/>
    </source>
</evidence>
<dbReference type="InterPro" id="IPR000218">
    <property type="entry name" value="Ribosomal_uL14"/>
</dbReference>
<dbReference type="GO" id="GO:0003677">
    <property type="term" value="F:DNA binding"/>
    <property type="evidence" value="ECO:0007669"/>
    <property type="project" value="UniProtKB-KW"/>
</dbReference>
<dbReference type="SUPFAM" id="SSF53098">
    <property type="entry name" value="Ribonuclease H-like"/>
    <property type="match status" value="1"/>
</dbReference>
<dbReference type="GO" id="GO:0000166">
    <property type="term" value="F:nucleotide binding"/>
    <property type="evidence" value="ECO:0007669"/>
    <property type="project" value="InterPro"/>
</dbReference>
<keyword evidence="10" id="KW-0687">Ribonucleoprotein</keyword>
<dbReference type="EC" id="2.7.7.7" evidence="3"/>
<keyword evidence="7" id="KW-0239">DNA-directed DNA polymerase</keyword>
<evidence type="ECO:0000256" key="8">
    <source>
        <dbReference type="ARBA" id="ARBA00022980"/>
    </source>
</evidence>
<dbReference type="InterPro" id="IPR036853">
    <property type="entry name" value="Ribosomal_uL14_sf"/>
</dbReference>
<dbReference type="OrthoDB" id="1738079at2759"/>
<keyword evidence="4" id="KW-0808">Transferase</keyword>
<dbReference type="GO" id="GO:1990904">
    <property type="term" value="C:ribonucleoprotein complex"/>
    <property type="evidence" value="ECO:0007669"/>
    <property type="project" value="UniProtKB-KW"/>
</dbReference>
<dbReference type="GO" id="GO:0006412">
    <property type="term" value="P:translation"/>
    <property type="evidence" value="ECO:0007669"/>
    <property type="project" value="InterPro"/>
</dbReference>
<comment type="catalytic activity">
    <reaction evidence="11">
        <text>DNA(n) + a 2'-deoxyribonucleoside 5'-triphosphate = DNA(n+1) + diphosphate</text>
        <dbReference type="Rhea" id="RHEA:22508"/>
        <dbReference type="Rhea" id="RHEA-COMP:17339"/>
        <dbReference type="Rhea" id="RHEA-COMP:17340"/>
        <dbReference type="ChEBI" id="CHEBI:33019"/>
        <dbReference type="ChEBI" id="CHEBI:61560"/>
        <dbReference type="ChEBI" id="CHEBI:173112"/>
        <dbReference type="EC" id="2.7.7.7"/>
    </reaction>
</comment>
<accession>A0A5N6LCM1</accession>
<gene>
    <name evidence="14" type="ORF">E3N88_44225</name>
</gene>
<protein>
    <recommendedName>
        <fullName evidence="3">DNA-directed DNA polymerase</fullName>
        <ecNumber evidence="3">2.7.7.7</ecNumber>
    </recommendedName>
</protein>
<dbReference type="Proteomes" id="UP000326396">
    <property type="component" value="Unassembled WGS sequence"/>
</dbReference>
<dbReference type="InterPro" id="IPR004868">
    <property type="entry name" value="DNA-dir_DNA_pol_B_mt/vir"/>
</dbReference>
<feature type="domain" description="DNA-directed DNA polymerase family B mitochondria/virus" evidence="13">
    <location>
        <begin position="216"/>
        <end position="300"/>
    </location>
</feature>
<dbReference type="EMBL" id="SZYD01001656">
    <property type="protein sequence ID" value="KAD0468651.1"/>
    <property type="molecule type" value="Genomic_DNA"/>
</dbReference>
<reference evidence="14 15" key="1">
    <citation type="submission" date="2019-05" db="EMBL/GenBank/DDBJ databases">
        <title>Mikania micrantha, genome provides insights into the molecular mechanism of rapid growth.</title>
        <authorList>
            <person name="Liu B."/>
        </authorList>
    </citation>
    <scope>NUCLEOTIDE SEQUENCE [LARGE SCALE GENOMIC DNA]</scope>
    <source>
        <strain evidence="14">NLD-2019</strain>
        <tissue evidence="14">Leaf</tissue>
    </source>
</reference>
<comment type="similarity">
    <text evidence="1">Belongs to the DNA polymerase type-B family.</text>
</comment>
<evidence type="ECO:0000256" key="12">
    <source>
        <dbReference type="SAM" id="MobiDB-lite"/>
    </source>
</evidence>
<keyword evidence="6" id="KW-0235">DNA replication</keyword>
<evidence type="ECO:0000256" key="2">
    <source>
        <dbReference type="ARBA" id="ARBA00010745"/>
    </source>
</evidence>
<evidence type="ECO:0000313" key="14">
    <source>
        <dbReference type="EMBL" id="KAD0468651.1"/>
    </source>
</evidence>
<dbReference type="Pfam" id="PF03175">
    <property type="entry name" value="DNA_pol_B_2"/>
    <property type="match status" value="1"/>
</dbReference>
<dbReference type="SUPFAM" id="SSF50193">
    <property type="entry name" value="Ribosomal protein L14"/>
    <property type="match status" value="1"/>
</dbReference>